<keyword evidence="2" id="KW-1185">Reference proteome</keyword>
<organism evidence="1 2">
    <name type="scientific">Phtheirospermum japonicum</name>
    <dbReference type="NCBI Taxonomy" id="374723"/>
    <lineage>
        <taxon>Eukaryota</taxon>
        <taxon>Viridiplantae</taxon>
        <taxon>Streptophyta</taxon>
        <taxon>Embryophyta</taxon>
        <taxon>Tracheophyta</taxon>
        <taxon>Spermatophyta</taxon>
        <taxon>Magnoliopsida</taxon>
        <taxon>eudicotyledons</taxon>
        <taxon>Gunneridae</taxon>
        <taxon>Pentapetalae</taxon>
        <taxon>asterids</taxon>
        <taxon>lamiids</taxon>
        <taxon>Lamiales</taxon>
        <taxon>Orobanchaceae</taxon>
        <taxon>Orobanchaceae incertae sedis</taxon>
        <taxon>Phtheirospermum</taxon>
    </lineage>
</organism>
<dbReference type="EMBL" id="BMAC01001296">
    <property type="protein sequence ID" value="GFQ06742.1"/>
    <property type="molecule type" value="Genomic_DNA"/>
</dbReference>
<reference evidence="1" key="1">
    <citation type="submission" date="2020-07" db="EMBL/GenBank/DDBJ databases">
        <title>Ethylene signaling mediates host invasion by parasitic plants.</title>
        <authorList>
            <person name="Yoshida S."/>
        </authorList>
    </citation>
    <scope>NUCLEOTIDE SEQUENCE</scope>
    <source>
        <strain evidence="1">Okayama</strain>
    </source>
</reference>
<dbReference type="Proteomes" id="UP000653305">
    <property type="component" value="Unassembled WGS sequence"/>
</dbReference>
<protein>
    <submittedName>
        <fullName evidence="1">Uncharacterized protein</fullName>
    </submittedName>
</protein>
<dbReference type="AlphaFoldDB" id="A0A830DLF2"/>
<sequence length="55" mass="6169">MENLETECQEEELIFVTKVESGKAFGSVMLINGKVHWNGSYSEAMCCCEDRFASS</sequence>
<proteinExistence type="predicted"/>
<accession>A0A830DLF2</accession>
<evidence type="ECO:0000313" key="1">
    <source>
        <dbReference type="EMBL" id="GFQ06742.1"/>
    </source>
</evidence>
<gene>
    <name evidence="1" type="ORF">PHJA_002818200</name>
</gene>
<name>A0A830DLF2_9LAMI</name>
<comment type="caution">
    <text evidence="1">The sequence shown here is derived from an EMBL/GenBank/DDBJ whole genome shotgun (WGS) entry which is preliminary data.</text>
</comment>
<evidence type="ECO:0000313" key="2">
    <source>
        <dbReference type="Proteomes" id="UP000653305"/>
    </source>
</evidence>